<dbReference type="Pfam" id="PF08668">
    <property type="entry name" value="HDOD"/>
    <property type="match status" value="1"/>
</dbReference>
<evidence type="ECO:0000313" key="3">
    <source>
        <dbReference type="Proteomes" id="UP001265700"/>
    </source>
</evidence>
<accession>A0ABU1WPK2</accession>
<dbReference type="PROSITE" id="PS51833">
    <property type="entry name" value="HDOD"/>
    <property type="match status" value="1"/>
</dbReference>
<dbReference type="SUPFAM" id="SSF109604">
    <property type="entry name" value="HD-domain/PDEase-like"/>
    <property type="match status" value="1"/>
</dbReference>
<feature type="domain" description="HDOD" evidence="1">
    <location>
        <begin position="205"/>
        <end position="389"/>
    </location>
</feature>
<gene>
    <name evidence="2" type="ORF">J2W49_002957</name>
</gene>
<reference evidence="2 3" key="1">
    <citation type="submission" date="2023-07" db="EMBL/GenBank/DDBJ databases">
        <title>Sorghum-associated microbial communities from plants grown in Nebraska, USA.</title>
        <authorList>
            <person name="Schachtman D."/>
        </authorList>
    </citation>
    <scope>NUCLEOTIDE SEQUENCE [LARGE SCALE GENOMIC DNA]</scope>
    <source>
        <strain evidence="2 3">4249</strain>
    </source>
</reference>
<protein>
    <recommendedName>
        <fullName evidence="1">HDOD domain-containing protein</fullName>
    </recommendedName>
</protein>
<dbReference type="PANTHER" id="PTHR33525">
    <property type="match status" value="1"/>
</dbReference>
<dbReference type="PANTHER" id="PTHR33525:SF4">
    <property type="entry name" value="CYCLIC DI-GMP PHOSPHODIESTERASE CDGJ"/>
    <property type="match status" value="1"/>
</dbReference>
<comment type="caution">
    <text evidence="2">The sequence shown here is derived from an EMBL/GenBank/DDBJ whole genome shotgun (WGS) entry which is preliminary data.</text>
</comment>
<dbReference type="Gene3D" id="1.10.3210.10">
    <property type="entry name" value="Hypothetical protein af1432"/>
    <property type="match status" value="1"/>
</dbReference>
<dbReference type="EMBL" id="JAVDWU010000006">
    <property type="protein sequence ID" value="MDR7150984.1"/>
    <property type="molecule type" value="Genomic_DNA"/>
</dbReference>
<dbReference type="InterPro" id="IPR013976">
    <property type="entry name" value="HDOD"/>
</dbReference>
<dbReference type="Proteomes" id="UP001265700">
    <property type="component" value="Unassembled WGS sequence"/>
</dbReference>
<evidence type="ECO:0000313" key="2">
    <source>
        <dbReference type="EMBL" id="MDR7150984.1"/>
    </source>
</evidence>
<name>A0ABU1WPK2_9BURK</name>
<organism evidence="2 3">
    <name type="scientific">Hydrogenophaga palleronii</name>
    <dbReference type="NCBI Taxonomy" id="65655"/>
    <lineage>
        <taxon>Bacteria</taxon>
        <taxon>Pseudomonadati</taxon>
        <taxon>Pseudomonadota</taxon>
        <taxon>Betaproteobacteria</taxon>
        <taxon>Burkholderiales</taxon>
        <taxon>Comamonadaceae</taxon>
        <taxon>Hydrogenophaga</taxon>
    </lineage>
</organism>
<sequence length="416" mass="45910">MSHTVLDSMAMGYQPVWNSARQLAAVRLEVRTLQPEAVDAAHLMRALGDDWPESAPVLIIAVDSPTLLRQALACDPVQNTWLEVPASQFEDADRMARLSIAARKGHKLLRRTTLAAHRGAARMSVDVRGLLDMDAEDALAALQASASAGIPQAARRAPSPVVAGQIYAGVGSQMLARHCLDEAGAWGLLGWPEEDVLHAHRHKPVACDNGVIAQVQKAIAEDSSLDHLERLVRQDPVLVYRILMLVNSAAYGVGREIDSLRHALMMLGYIALSRWLNDMPKDKDLDPDLHPVRYAMVMRSRQAQHLLEHGSENNLRAEVYTTALFAQLDRLLNQPLAELLGKLPLSGRVYDAALRNDGPYHPLLEVARVQGEPGELQRLASVCHQHGLSVEHANRSLIRMLATSRDHDRPRPGRFH</sequence>
<dbReference type="RefSeq" id="WP_310317499.1">
    <property type="nucleotide sequence ID" value="NZ_JAVDWU010000006.1"/>
</dbReference>
<keyword evidence="3" id="KW-1185">Reference proteome</keyword>
<proteinExistence type="predicted"/>
<dbReference type="InterPro" id="IPR052340">
    <property type="entry name" value="RNase_Y/CdgJ"/>
</dbReference>
<evidence type="ECO:0000259" key="1">
    <source>
        <dbReference type="PROSITE" id="PS51833"/>
    </source>
</evidence>